<evidence type="ECO:0000256" key="7">
    <source>
        <dbReference type="SAM" id="SignalP"/>
    </source>
</evidence>
<feature type="chain" id="PRO_5039679906" evidence="7">
    <location>
        <begin position="28"/>
        <end position="358"/>
    </location>
</feature>
<keyword evidence="5 6" id="KW-0482">Metalloprotease</keyword>
<dbReference type="AlphaFoldDB" id="A0A6I2UNV2"/>
<evidence type="ECO:0000259" key="8">
    <source>
        <dbReference type="Pfam" id="PF01435"/>
    </source>
</evidence>
<dbReference type="Proteomes" id="UP000430222">
    <property type="component" value="Unassembled WGS sequence"/>
</dbReference>
<dbReference type="GO" id="GO:0051603">
    <property type="term" value="P:proteolysis involved in protein catabolic process"/>
    <property type="evidence" value="ECO:0007669"/>
    <property type="project" value="TreeGrafter"/>
</dbReference>
<comment type="similarity">
    <text evidence="6">Belongs to the peptidase M48 family.</text>
</comment>
<dbReference type="CDD" id="cd07324">
    <property type="entry name" value="M48C_Oma1-like"/>
    <property type="match status" value="1"/>
</dbReference>
<comment type="cofactor">
    <cofactor evidence="6">
        <name>Zn(2+)</name>
        <dbReference type="ChEBI" id="CHEBI:29105"/>
    </cofactor>
    <text evidence="6">Binds 1 zinc ion per subunit.</text>
</comment>
<keyword evidence="2" id="KW-0479">Metal-binding</keyword>
<evidence type="ECO:0000313" key="9">
    <source>
        <dbReference type="EMBL" id="MSV23898.1"/>
    </source>
</evidence>
<dbReference type="Gene3D" id="3.30.2010.10">
    <property type="entry name" value="Metalloproteases ('zincins'), catalytic domain"/>
    <property type="match status" value="1"/>
</dbReference>
<evidence type="ECO:0000256" key="5">
    <source>
        <dbReference type="ARBA" id="ARBA00023049"/>
    </source>
</evidence>
<evidence type="ECO:0000256" key="1">
    <source>
        <dbReference type="ARBA" id="ARBA00022670"/>
    </source>
</evidence>
<feature type="domain" description="Peptidase M48" evidence="8">
    <location>
        <begin position="89"/>
        <end position="258"/>
    </location>
</feature>
<protein>
    <submittedName>
        <fullName evidence="9">M48 family metalloprotease</fullName>
    </submittedName>
</protein>
<dbReference type="GO" id="GO:0046872">
    <property type="term" value="F:metal ion binding"/>
    <property type="evidence" value="ECO:0007669"/>
    <property type="project" value="UniProtKB-KW"/>
</dbReference>
<proteinExistence type="inferred from homology"/>
<evidence type="ECO:0000256" key="6">
    <source>
        <dbReference type="RuleBase" id="RU003983"/>
    </source>
</evidence>
<dbReference type="GO" id="GO:0004222">
    <property type="term" value="F:metalloendopeptidase activity"/>
    <property type="evidence" value="ECO:0007669"/>
    <property type="project" value="InterPro"/>
</dbReference>
<evidence type="ECO:0000256" key="3">
    <source>
        <dbReference type="ARBA" id="ARBA00022801"/>
    </source>
</evidence>
<dbReference type="InterPro" id="IPR001915">
    <property type="entry name" value="Peptidase_M48"/>
</dbReference>
<gene>
    <name evidence="9" type="ORF">FYJ78_01575</name>
</gene>
<name>A0A6I2UNV2_9FIRM</name>
<dbReference type="Pfam" id="PF01435">
    <property type="entry name" value="Peptidase_M48"/>
    <property type="match status" value="1"/>
</dbReference>
<keyword evidence="1 6" id="KW-0645">Protease</keyword>
<dbReference type="GO" id="GO:0016020">
    <property type="term" value="C:membrane"/>
    <property type="evidence" value="ECO:0007669"/>
    <property type="project" value="TreeGrafter"/>
</dbReference>
<keyword evidence="4 6" id="KW-0862">Zinc</keyword>
<keyword evidence="3 6" id="KW-0378">Hydrolase</keyword>
<dbReference type="RefSeq" id="WP_154619900.1">
    <property type="nucleotide sequence ID" value="NZ_JBQHVT010000012.1"/>
</dbReference>
<dbReference type="InterPro" id="IPR051156">
    <property type="entry name" value="Mito/Outer_Membr_Metalloprot"/>
</dbReference>
<sequence>MKFYSPLKNTICGVLTAGLLAVPLSFSAVPSPAAEADASSLIGAAIGGIAAHAQLNAVLRKYNDTDEGRQEYFQEMKKQLGVNEDYALNHQLDRIMTNLTAGIGAVDPSIYKKPYHYFINNDKSFNAFCTLGHNLSVNTGLYQTLTNEDEIAVVLAHELGHGQKDHPAKGARRSLNMQILGAATGTQAGAVMAAVINNRNITKPMEREADALAFDYITHTDYNPGATAAVWQRVLDLSKSQPSSFQQFLSDHPADSDRRDTYVRRLTQYSGGHVTNSDGIVKVNTKVFTTPAAVGGMSSKERSYFVMGNLAAAYHNGQNKQEVTVDGNTVRMGNQPIMTCVSGDEPADTLAQRLRQIK</sequence>
<evidence type="ECO:0000313" key="10">
    <source>
        <dbReference type="Proteomes" id="UP000430222"/>
    </source>
</evidence>
<dbReference type="PANTHER" id="PTHR22726">
    <property type="entry name" value="METALLOENDOPEPTIDASE OMA1"/>
    <property type="match status" value="1"/>
</dbReference>
<evidence type="ECO:0000256" key="2">
    <source>
        <dbReference type="ARBA" id="ARBA00022723"/>
    </source>
</evidence>
<accession>A0A6I2UNV2</accession>
<comment type="caution">
    <text evidence="9">The sequence shown here is derived from an EMBL/GenBank/DDBJ whole genome shotgun (WGS) entry which is preliminary data.</text>
</comment>
<feature type="signal peptide" evidence="7">
    <location>
        <begin position="1"/>
        <end position="27"/>
    </location>
</feature>
<dbReference type="PANTHER" id="PTHR22726:SF1">
    <property type="entry name" value="METALLOENDOPEPTIDASE OMA1, MITOCHONDRIAL"/>
    <property type="match status" value="1"/>
</dbReference>
<evidence type="ECO:0000256" key="4">
    <source>
        <dbReference type="ARBA" id="ARBA00022833"/>
    </source>
</evidence>
<reference evidence="9 10" key="1">
    <citation type="submission" date="2019-08" db="EMBL/GenBank/DDBJ databases">
        <title>In-depth cultivation of the pig gut microbiome towards novel bacterial diversity and tailored functional studies.</title>
        <authorList>
            <person name="Wylensek D."/>
            <person name="Hitch T.C.A."/>
            <person name="Clavel T."/>
        </authorList>
    </citation>
    <scope>NUCLEOTIDE SEQUENCE [LARGE SCALE GENOMIC DNA]</scope>
    <source>
        <strain evidence="10">WCA-380-WT-3B3</strain>
    </source>
</reference>
<dbReference type="EMBL" id="VUNL01000002">
    <property type="protein sequence ID" value="MSV23898.1"/>
    <property type="molecule type" value="Genomic_DNA"/>
</dbReference>
<keyword evidence="10" id="KW-1185">Reference proteome</keyword>
<keyword evidence="7" id="KW-0732">Signal</keyword>
<organism evidence="9 10">
    <name type="scientific">Selenomonas montiformis</name>
    <dbReference type="NCBI Taxonomy" id="2652285"/>
    <lineage>
        <taxon>Bacteria</taxon>
        <taxon>Bacillati</taxon>
        <taxon>Bacillota</taxon>
        <taxon>Negativicutes</taxon>
        <taxon>Selenomonadales</taxon>
        <taxon>Selenomonadaceae</taxon>
        <taxon>Selenomonas</taxon>
    </lineage>
</organism>